<dbReference type="InterPro" id="IPR005532">
    <property type="entry name" value="SUMF_dom"/>
</dbReference>
<dbReference type="Pfam" id="PF03781">
    <property type="entry name" value="FGE-sulfatase"/>
    <property type="match status" value="1"/>
</dbReference>
<comment type="caution">
    <text evidence="3">The sequence shown here is derived from an EMBL/GenBank/DDBJ whole genome shotgun (WGS) entry which is preliminary data.</text>
</comment>
<evidence type="ECO:0000259" key="2">
    <source>
        <dbReference type="Pfam" id="PF03781"/>
    </source>
</evidence>
<accession>A0A938B3J7</accession>
<name>A0A938B3J7_UNCTE</name>
<dbReference type="InterPro" id="IPR016187">
    <property type="entry name" value="CTDL_fold"/>
</dbReference>
<protein>
    <recommendedName>
        <fullName evidence="2">Sulfatase-modifying factor enzyme-like domain-containing protein</fullName>
    </recommendedName>
</protein>
<dbReference type="Gene3D" id="3.90.1580.10">
    <property type="entry name" value="paralog of FGE (formylglycine-generating enzyme)"/>
    <property type="match status" value="1"/>
</dbReference>
<sequence length="45" mass="5014">MRGGSWHNSAQNVRAANRNWNAPGNRNDNLGFRCASSHGRWMTSA</sequence>
<organism evidence="3 4">
    <name type="scientific">Tectimicrobiota bacterium</name>
    <dbReference type="NCBI Taxonomy" id="2528274"/>
    <lineage>
        <taxon>Bacteria</taxon>
        <taxon>Pseudomonadati</taxon>
        <taxon>Nitrospinota/Tectimicrobiota group</taxon>
        <taxon>Candidatus Tectimicrobiota</taxon>
    </lineage>
</organism>
<reference evidence="3" key="1">
    <citation type="submission" date="2019-03" db="EMBL/GenBank/DDBJ databases">
        <title>Lake Tanganyika Metagenome-Assembled Genomes (MAGs).</title>
        <authorList>
            <person name="Tran P."/>
        </authorList>
    </citation>
    <scope>NUCLEOTIDE SEQUENCE</scope>
    <source>
        <strain evidence="3">K_DeepCast_65m_m2_066</strain>
    </source>
</reference>
<dbReference type="AlphaFoldDB" id="A0A938B3J7"/>
<feature type="compositionally biased region" description="Polar residues" evidence="1">
    <location>
        <begin position="1"/>
        <end position="28"/>
    </location>
</feature>
<dbReference type="EMBL" id="VGLS01000564">
    <property type="protein sequence ID" value="MBM3225406.1"/>
    <property type="molecule type" value="Genomic_DNA"/>
</dbReference>
<evidence type="ECO:0000313" key="3">
    <source>
        <dbReference type="EMBL" id="MBM3225406.1"/>
    </source>
</evidence>
<dbReference type="InterPro" id="IPR042095">
    <property type="entry name" value="SUMF_sf"/>
</dbReference>
<feature type="region of interest" description="Disordered" evidence="1">
    <location>
        <begin position="1"/>
        <end position="45"/>
    </location>
</feature>
<feature type="domain" description="Sulfatase-modifying factor enzyme-like" evidence="2">
    <location>
        <begin position="1"/>
        <end position="35"/>
    </location>
</feature>
<evidence type="ECO:0000313" key="4">
    <source>
        <dbReference type="Proteomes" id="UP000712673"/>
    </source>
</evidence>
<evidence type="ECO:0000256" key="1">
    <source>
        <dbReference type="SAM" id="MobiDB-lite"/>
    </source>
</evidence>
<gene>
    <name evidence="3" type="ORF">FJZ47_16605</name>
</gene>
<proteinExistence type="predicted"/>
<dbReference type="SUPFAM" id="SSF56436">
    <property type="entry name" value="C-type lectin-like"/>
    <property type="match status" value="1"/>
</dbReference>
<dbReference type="Proteomes" id="UP000712673">
    <property type="component" value="Unassembled WGS sequence"/>
</dbReference>